<dbReference type="GO" id="GO:0005384">
    <property type="term" value="F:manganese ion transmembrane transporter activity"/>
    <property type="evidence" value="ECO:0007669"/>
    <property type="project" value="InterPro"/>
</dbReference>
<dbReference type="GO" id="GO:0012505">
    <property type="term" value="C:endomembrane system"/>
    <property type="evidence" value="ECO:0007669"/>
    <property type="project" value="UniProtKB-SubCell"/>
</dbReference>
<organism evidence="6 7">
    <name type="scientific">Stakelama marina</name>
    <dbReference type="NCBI Taxonomy" id="2826939"/>
    <lineage>
        <taxon>Bacteria</taxon>
        <taxon>Pseudomonadati</taxon>
        <taxon>Pseudomonadota</taxon>
        <taxon>Alphaproteobacteria</taxon>
        <taxon>Sphingomonadales</taxon>
        <taxon>Sphingomonadaceae</taxon>
        <taxon>Stakelama</taxon>
    </lineage>
</organism>
<proteinExistence type="predicted"/>
<evidence type="ECO:0000256" key="2">
    <source>
        <dbReference type="ARBA" id="ARBA00022692"/>
    </source>
</evidence>
<evidence type="ECO:0000256" key="3">
    <source>
        <dbReference type="ARBA" id="ARBA00022989"/>
    </source>
</evidence>
<dbReference type="EMBL" id="JAGRQC010000001">
    <property type="protein sequence ID" value="MBR0551048.1"/>
    <property type="molecule type" value="Genomic_DNA"/>
</dbReference>
<keyword evidence="3 5" id="KW-1133">Transmembrane helix</keyword>
<evidence type="ECO:0000313" key="7">
    <source>
        <dbReference type="Proteomes" id="UP000676996"/>
    </source>
</evidence>
<evidence type="ECO:0000256" key="1">
    <source>
        <dbReference type="ARBA" id="ARBA00004127"/>
    </source>
</evidence>
<gene>
    <name evidence="6" type="ORF">J7S20_00845</name>
</gene>
<dbReference type="PANTHER" id="PTHR31851">
    <property type="entry name" value="FE(2+)/MN(2+) TRANSPORTER PCL1"/>
    <property type="match status" value="1"/>
</dbReference>
<comment type="caution">
    <text evidence="6">The sequence shown here is derived from an EMBL/GenBank/DDBJ whole genome shotgun (WGS) entry which is preliminary data.</text>
</comment>
<dbReference type="RefSeq" id="WP_284052340.1">
    <property type="nucleotide sequence ID" value="NZ_JAGRQC010000001.1"/>
</dbReference>
<name>A0A8T4I7S9_9SPHN</name>
<protein>
    <submittedName>
        <fullName evidence="6">VIT1/CCC1 transporter family protein</fullName>
    </submittedName>
</protein>
<accession>A0A8T4I7S9</accession>
<dbReference type="Proteomes" id="UP000676996">
    <property type="component" value="Unassembled WGS sequence"/>
</dbReference>
<feature type="transmembrane region" description="Helical" evidence="5">
    <location>
        <begin position="161"/>
        <end position="183"/>
    </location>
</feature>
<comment type="subcellular location">
    <subcellularLocation>
        <location evidence="1">Endomembrane system</location>
        <topology evidence="1">Multi-pass membrane protein</topology>
    </subcellularLocation>
</comment>
<evidence type="ECO:0000256" key="5">
    <source>
        <dbReference type="SAM" id="Phobius"/>
    </source>
</evidence>
<dbReference type="Pfam" id="PF01988">
    <property type="entry name" value="VIT1"/>
    <property type="match status" value="1"/>
</dbReference>
<feature type="transmembrane region" description="Helical" evidence="5">
    <location>
        <begin position="59"/>
        <end position="84"/>
    </location>
</feature>
<dbReference type="InterPro" id="IPR008217">
    <property type="entry name" value="Ccc1_fam"/>
</dbReference>
<evidence type="ECO:0000313" key="6">
    <source>
        <dbReference type="EMBL" id="MBR0551048.1"/>
    </source>
</evidence>
<dbReference type="GO" id="GO:0030026">
    <property type="term" value="P:intracellular manganese ion homeostasis"/>
    <property type="evidence" value="ECO:0007669"/>
    <property type="project" value="InterPro"/>
</dbReference>
<evidence type="ECO:0000256" key="4">
    <source>
        <dbReference type="ARBA" id="ARBA00023136"/>
    </source>
</evidence>
<reference evidence="6" key="1">
    <citation type="submission" date="2021-04" db="EMBL/GenBank/DDBJ databases">
        <title>Ouciella asimina sp. nov., isolated from the surface seawater in the hydrothermal field of Okinawa Trough.</title>
        <authorList>
            <person name="Shuang W."/>
        </authorList>
    </citation>
    <scope>NUCLEOTIDE SEQUENCE</scope>
    <source>
        <strain evidence="6">LXI357</strain>
    </source>
</reference>
<sequence length="253" mass="26592">MARAAQRDLAVEHRPENIRDRLARPKGQSALGDFVLGGVDGVVTTFAVIAGSAGGQLSVGAILILGFANLVADGFSMGVSNYLGTRSRQQEVSRARADEVWQLDANPDGERREIREIFAAKGLEGSALDHVVDVITSDREIWIDTMMAEELKLSEFSARPLRAAFATFAAFLLCGLIPMLPFFVVNAPFGSMALASTAFAGATFLGLGVAKGMVLGLPPLRSGLQTLAIGGVAAALAYLTGVLLHQMFGIAAS</sequence>
<keyword evidence="7" id="KW-1185">Reference proteome</keyword>
<keyword evidence="4 5" id="KW-0472">Membrane</keyword>
<dbReference type="AlphaFoldDB" id="A0A8T4I7S9"/>
<feature type="transmembrane region" description="Helical" evidence="5">
    <location>
        <begin position="31"/>
        <end position="53"/>
    </location>
</feature>
<feature type="transmembrane region" description="Helical" evidence="5">
    <location>
        <begin position="226"/>
        <end position="248"/>
    </location>
</feature>
<feature type="transmembrane region" description="Helical" evidence="5">
    <location>
        <begin position="189"/>
        <end position="214"/>
    </location>
</feature>
<keyword evidence="2 5" id="KW-0812">Transmembrane</keyword>